<feature type="transmembrane region" description="Helical" evidence="7">
    <location>
        <begin position="288"/>
        <end position="307"/>
    </location>
</feature>
<feature type="transmembrane region" description="Helical" evidence="7">
    <location>
        <begin position="233"/>
        <end position="254"/>
    </location>
</feature>
<dbReference type="PANTHER" id="PTHR23517">
    <property type="entry name" value="RESISTANCE PROTEIN MDTM, PUTATIVE-RELATED-RELATED"/>
    <property type="match status" value="1"/>
</dbReference>
<feature type="transmembrane region" description="Helical" evidence="7">
    <location>
        <begin position="96"/>
        <end position="117"/>
    </location>
</feature>
<feature type="transmembrane region" description="Helical" evidence="7">
    <location>
        <begin position="40"/>
        <end position="60"/>
    </location>
</feature>
<evidence type="ECO:0000256" key="4">
    <source>
        <dbReference type="ARBA" id="ARBA00022692"/>
    </source>
</evidence>
<dbReference type="Gene3D" id="1.20.1250.20">
    <property type="entry name" value="MFS general substrate transporter like domains"/>
    <property type="match status" value="2"/>
</dbReference>
<dbReference type="InterPro" id="IPR036259">
    <property type="entry name" value="MFS_trans_sf"/>
</dbReference>
<evidence type="ECO:0000256" key="5">
    <source>
        <dbReference type="ARBA" id="ARBA00022989"/>
    </source>
</evidence>
<comment type="subcellular location">
    <subcellularLocation>
        <location evidence="1">Cell membrane</location>
        <topology evidence="1">Multi-pass membrane protein</topology>
    </subcellularLocation>
</comment>
<evidence type="ECO:0000256" key="2">
    <source>
        <dbReference type="ARBA" id="ARBA00022448"/>
    </source>
</evidence>
<dbReference type="GO" id="GO:0005886">
    <property type="term" value="C:plasma membrane"/>
    <property type="evidence" value="ECO:0007669"/>
    <property type="project" value="UniProtKB-SubCell"/>
</dbReference>
<gene>
    <name evidence="9" type="ORF">CAQU_12440</name>
</gene>
<keyword evidence="10" id="KW-1185">Reference proteome</keyword>
<dbReference type="InterPro" id="IPR050171">
    <property type="entry name" value="MFS_Transporters"/>
</dbReference>
<dbReference type="KEGG" id="caqu:CAQU_12440"/>
<proteinExistence type="predicted"/>
<name>A0A1L7CIS0_9CORY</name>
<accession>A0A1L7CIS0</accession>
<evidence type="ECO:0000256" key="7">
    <source>
        <dbReference type="SAM" id="Phobius"/>
    </source>
</evidence>
<dbReference type="PROSITE" id="PS50850">
    <property type="entry name" value="MFS"/>
    <property type="match status" value="1"/>
</dbReference>
<evidence type="ECO:0000256" key="1">
    <source>
        <dbReference type="ARBA" id="ARBA00004651"/>
    </source>
</evidence>
<keyword evidence="6 7" id="KW-0472">Membrane</keyword>
<dbReference type="PANTHER" id="PTHR23517:SF13">
    <property type="entry name" value="MAJOR FACILITATOR SUPERFAMILY MFS_1"/>
    <property type="match status" value="1"/>
</dbReference>
<feature type="transmembrane region" description="Helical" evidence="7">
    <location>
        <begin position="345"/>
        <end position="366"/>
    </location>
</feature>
<keyword evidence="4 7" id="KW-0812">Transmembrane</keyword>
<dbReference type="InterPro" id="IPR020846">
    <property type="entry name" value="MFS_dom"/>
</dbReference>
<feature type="transmembrane region" description="Helical" evidence="7">
    <location>
        <begin position="160"/>
        <end position="178"/>
    </location>
</feature>
<keyword evidence="3" id="KW-1003">Cell membrane</keyword>
<feature type="transmembrane region" description="Helical" evidence="7">
    <location>
        <begin position="199"/>
        <end position="221"/>
    </location>
</feature>
<evidence type="ECO:0000256" key="6">
    <source>
        <dbReference type="ARBA" id="ARBA00023136"/>
    </source>
</evidence>
<feature type="transmembrane region" description="Helical" evidence="7">
    <location>
        <begin position="129"/>
        <end position="148"/>
    </location>
</feature>
<feature type="transmembrane region" description="Helical" evidence="7">
    <location>
        <begin position="7"/>
        <end position="28"/>
    </location>
</feature>
<evidence type="ECO:0000259" key="8">
    <source>
        <dbReference type="PROSITE" id="PS50850"/>
    </source>
</evidence>
<evidence type="ECO:0000313" key="10">
    <source>
        <dbReference type="Proteomes" id="UP000185478"/>
    </source>
</evidence>
<keyword evidence="2" id="KW-0813">Transport</keyword>
<evidence type="ECO:0000256" key="3">
    <source>
        <dbReference type="ARBA" id="ARBA00022475"/>
    </source>
</evidence>
<organism evidence="9 10">
    <name type="scientific">Corynebacterium aquilae DSM 44791</name>
    <dbReference type="NCBI Taxonomy" id="1431546"/>
    <lineage>
        <taxon>Bacteria</taxon>
        <taxon>Bacillati</taxon>
        <taxon>Actinomycetota</taxon>
        <taxon>Actinomycetes</taxon>
        <taxon>Mycobacteriales</taxon>
        <taxon>Corynebacteriaceae</taxon>
        <taxon>Corynebacterium</taxon>
    </lineage>
</organism>
<dbReference type="InterPro" id="IPR011701">
    <property type="entry name" value="MFS"/>
</dbReference>
<dbReference type="SUPFAM" id="SSF103473">
    <property type="entry name" value="MFS general substrate transporter"/>
    <property type="match status" value="1"/>
</dbReference>
<sequence>MQTWQRVAFGLFAIAFGANVFAPMLPVYKQLDDLSESQVTLIFAVYVSGLVPALVVGGPLSDRVGRRALIRPALLASFAGSVVLIGGASGHVELLAVGRFVAGVGVGLVMAAGAAWLKQVSSPAAGARRATVALSAGFGLGPLVGGMVAEFLPRPDVVPFVVHLVLVALAIPLVWNAPAPPVVAGERRMFPRTAVAPRFLLTVAAWAPWVFGVATISFLTLTSLTSAQTAWPVAYTGLIGSVTMLTGVAVQPWAQRLSAKARPHATVSRAPGGEVEAAGELSRYVPPAVVGLGCATAGLLLGAVVAWTQVVWLVFPAAVLLGASYGIMMVSGLREVEFLAPAEELGALIAVFYSLTYVGFFAPYVLSIVGPLVGYATCLVAGAIVTALSIVPVARVVQRGTGSVPQGS</sequence>
<protein>
    <recommendedName>
        <fullName evidence="8">Major facilitator superfamily (MFS) profile domain-containing protein</fullName>
    </recommendedName>
</protein>
<dbReference type="PROSITE" id="PS00216">
    <property type="entry name" value="SUGAR_TRANSPORT_1"/>
    <property type="match status" value="1"/>
</dbReference>
<dbReference type="Pfam" id="PF07690">
    <property type="entry name" value="MFS_1"/>
    <property type="match status" value="1"/>
</dbReference>
<reference evidence="9 10" key="1">
    <citation type="submission" date="2014-08" db="EMBL/GenBank/DDBJ databases">
        <title>Complete genome sequence of Corynebacterium aquilae S-613T(T) (=DSM 44791(T)), isolated from the choana of a healthy golden eagle.</title>
        <authorList>
            <person name="Ruckert C."/>
            <person name="Albersmeier A."/>
            <person name="Winkler A."/>
            <person name="Kalinowski J."/>
        </authorList>
    </citation>
    <scope>NUCLEOTIDE SEQUENCE [LARGE SCALE GENOMIC DNA]</scope>
    <source>
        <strain evidence="9 10">S-613</strain>
    </source>
</reference>
<dbReference type="EMBL" id="CP009245">
    <property type="protein sequence ID" value="APT85708.1"/>
    <property type="molecule type" value="Genomic_DNA"/>
</dbReference>
<dbReference type="InterPro" id="IPR005829">
    <property type="entry name" value="Sugar_transporter_CS"/>
</dbReference>
<keyword evidence="5 7" id="KW-1133">Transmembrane helix</keyword>
<feature type="transmembrane region" description="Helical" evidence="7">
    <location>
        <begin position="313"/>
        <end position="333"/>
    </location>
</feature>
<feature type="domain" description="Major facilitator superfamily (MFS) profile" evidence="8">
    <location>
        <begin position="3"/>
        <end position="408"/>
    </location>
</feature>
<dbReference type="GO" id="GO:0022857">
    <property type="term" value="F:transmembrane transporter activity"/>
    <property type="evidence" value="ECO:0007669"/>
    <property type="project" value="InterPro"/>
</dbReference>
<dbReference type="AlphaFoldDB" id="A0A1L7CIS0"/>
<feature type="transmembrane region" description="Helical" evidence="7">
    <location>
        <begin position="372"/>
        <end position="394"/>
    </location>
</feature>
<evidence type="ECO:0000313" key="9">
    <source>
        <dbReference type="EMBL" id="APT85708.1"/>
    </source>
</evidence>
<dbReference type="Proteomes" id="UP000185478">
    <property type="component" value="Chromosome"/>
</dbReference>
<feature type="transmembrane region" description="Helical" evidence="7">
    <location>
        <begin position="72"/>
        <end position="90"/>
    </location>
</feature>